<dbReference type="InterPro" id="IPR002934">
    <property type="entry name" value="Polymerase_NTP_transf_dom"/>
</dbReference>
<dbReference type="Proteomes" id="UP000036261">
    <property type="component" value="Unassembled WGS sequence"/>
</dbReference>
<dbReference type="CDD" id="cd05403">
    <property type="entry name" value="NT_KNTase_like"/>
    <property type="match status" value="1"/>
</dbReference>
<evidence type="ECO:0000313" key="3">
    <source>
        <dbReference type="Proteomes" id="UP000036261"/>
    </source>
</evidence>
<gene>
    <name evidence="2" type="ORF">ACM46_16270</name>
</gene>
<keyword evidence="3" id="KW-1185">Reference proteome</keyword>
<dbReference type="SUPFAM" id="SSF81301">
    <property type="entry name" value="Nucleotidyltransferase"/>
    <property type="match status" value="1"/>
</dbReference>
<sequence length="209" mass="24775">MKNIYIFGSVVRGEVDQYSDIDLLLITDEFTDNINANKYSIYTPERIKELYIEGNPFAWHLYYESKIVYSSGQDFLIGLGKPAKYNNCKSDLIKFKKLFDDSIISIQSNDFSLIFDFAMIFLAIRNFATCYTLSFYTNPIFSRKAFERLYDYPLKLDERVKELLMMSRISSTRGINYDIKEEYLSLFNMEVQKIESWFNEILENYESRV</sequence>
<evidence type="ECO:0000259" key="1">
    <source>
        <dbReference type="Pfam" id="PF01909"/>
    </source>
</evidence>
<reference evidence="2 3" key="1">
    <citation type="journal article" date="2013" name="Int. J. Syst. Evol. Microbiol.">
        <title>Chryseobacterium angstadtii sp. nov., isolated from a newt tank.</title>
        <authorList>
            <person name="Kirk K.E."/>
            <person name="Hoffman J.A."/>
            <person name="Smith K.A."/>
            <person name="Strahan B.L."/>
            <person name="Failor K.C."/>
            <person name="Krebs J.E."/>
            <person name="Gale A.N."/>
            <person name="Do T.D."/>
            <person name="Sontag T.C."/>
            <person name="Batties A.M."/>
            <person name="Mistiszyn K."/>
            <person name="Newman J.D."/>
        </authorList>
    </citation>
    <scope>NUCLEOTIDE SEQUENCE [LARGE SCALE GENOMIC DNA]</scope>
    <source>
        <strain evidence="2 3">KM</strain>
    </source>
</reference>
<evidence type="ECO:0000313" key="2">
    <source>
        <dbReference type="EMBL" id="KMQ61562.1"/>
    </source>
</evidence>
<dbReference type="GO" id="GO:0016779">
    <property type="term" value="F:nucleotidyltransferase activity"/>
    <property type="evidence" value="ECO:0007669"/>
    <property type="project" value="InterPro"/>
</dbReference>
<dbReference type="OrthoDB" id="798692at2"/>
<dbReference type="Pfam" id="PF01909">
    <property type="entry name" value="NTP_transf_2"/>
    <property type="match status" value="1"/>
</dbReference>
<dbReference type="RefSeq" id="WP_048507729.1">
    <property type="nucleotide sequence ID" value="NZ_LFND01000005.1"/>
</dbReference>
<dbReference type="Gene3D" id="3.30.460.10">
    <property type="entry name" value="Beta Polymerase, domain 2"/>
    <property type="match status" value="1"/>
</dbReference>
<protein>
    <recommendedName>
        <fullName evidence="1">Polymerase nucleotidyl transferase domain-containing protein</fullName>
    </recommendedName>
</protein>
<dbReference type="InterPro" id="IPR043519">
    <property type="entry name" value="NT_sf"/>
</dbReference>
<dbReference type="AlphaFoldDB" id="A0A0J7I5E4"/>
<comment type="caution">
    <text evidence="2">The sequence shown here is derived from an EMBL/GenBank/DDBJ whole genome shotgun (WGS) entry which is preliminary data.</text>
</comment>
<accession>A0A0J7I5E4</accession>
<organism evidence="2 3">
    <name type="scientific">Chryseobacterium angstadtii</name>
    <dbReference type="NCBI Taxonomy" id="558151"/>
    <lineage>
        <taxon>Bacteria</taxon>
        <taxon>Pseudomonadati</taxon>
        <taxon>Bacteroidota</taxon>
        <taxon>Flavobacteriia</taxon>
        <taxon>Flavobacteriales</taxon>
        <taxon>Weeksellaceae</taxon>
        <taxon>Chryseobacterium group</taxon>
        <taxon>Chryseobacterium</taxon>
    </lineage>
</organism>
<dbReference type="EMBL" id="LFND01000005">
    <property type="protein sequence ID" value="KMQ61562.1"/>
    <property type="molecule type" value="Genomic_DNA"/>
</dbReference>
<feature type="domain" description="Polymerase nucleotidyl transferase" evidence="1">
    <location>
        <begin position="3"/>
        <end position="33"/>
    </location>
</feature>
<name>A0A0J7I5E4_9FLAO</name>
<dbReference type="STRING" id="558151.ACM46_16270"/>
<proteinExistence type="predicted"/>
<dbReference type="PATRIC" id="fig|558151.6.peg.3443"/>